<dbReference type="InterPro" id="IPR033453">
    <property type="entry name" value="Glyco_hydro_30_TIM-barrel"/>
</dbReference>
<feature type="domain" description="Glycosyl hydrolase family 30 TIM-barrel" evidence="5">
    <location>
        <begin position="46"/>
        <end position="164"/>
    </location>
</feature>
<evidence type="ECO:0000313" key="6">
    <source>
        <dbReference type="EMBL" id="TFY51782.1"/>
    </source>
</evidence>
<keyword evidence="2" id="KW-0732">Signal</keyword>
<evidence type="ECO:0000256" key="2">
    <source>
        <dbReference type="ARBA" id="ARBA00022729"/>
    </source>
</evidence>
<dbReference type="SUPFAM" id="SSF51445">
    <property type="entry name" value="(Trans)glycosidases"/>
    <property type="match status" value="1"/>
</dbReference>
<dbReference type="GO" id="GO:0016020">
    <property type="term" value="C:membrane"/>
    <property type="evidence" value="ECO:0007669"/>
    <property type="project" value="GOC"/>
</dbReference>
<dbReference type="AlphaFoldDB" id="A0A4Y9XPV3"/>
<evidence type="ECO:0000313" key="7">
    <source>
        <dbReference type="Proteomes" id="UP000298390"/>
    </source>
</evidence>
<evidence type="ECO:0000256" key="4">
    <source>
        <dbReference type="RuleBase" id="RU361188"/>
    </source>
</evidence>
<keyword evidence="3 4" id="KW-0378">Hydrolase</keyword>
<keyword evidence="4" id="KW-0326">Glycosidase</keyword>
<comment type="similarity">
    <text evidence="1 4">Belongs to the glycosyl hydrolase 30 family.</text>
</comment>
<organism evidence="6 7">
    <name type="scientific">Rhodofomes roseus</name>
    <dbReference type="NCBI Taxonomy" id="34475"/>
    <lineage>
        <taxon>Eukaryota</taxon>
        <taxon>Fungi</taxon>
        <taxon>Dikarya</taxon>
        <taxon>Basidiomycota</taxon>
        <taxon>Agaricomycotina</taxon>
        <taxon>Agaricomycetes</taxon>
        <taxon>Polyporales</taxon>
        <taxon>Rhodofomes</taxon>
    </lineage>
</organism>
<dbReference type="Gene3D" id="3.20.20.80">
    <property type="entry name" value="Glycosidases"/>
    <property type="match status" value="1"/>
</dbReference>
<dbReference type="Proteomes" id="UP000298390">
    <property type="component" value="Unassembled WGS sequence"/>
</dbReference>
<dbReference type="PANTHER" id="PTHR11069:SF23">
    <property type="entry name" value="LYSOSOMAL ACID GLUCOSYLCERAMIDASE"/>
    <property type="match status" value="1"/>
</dbReference>
<dbReference type="Pfam" id="PF02055">
    <property type="entry name" value="Glyco_hydro_30"/>
    <property type="match status" value="1"/>
</dbReference>
<evidence type="ECO:0000256" key="1">
    <source>
        <dbReference type="ARBA" id="ARBA00005382"/>
    </source>
</evidence>
<feature type="non-terminal residue" evidence="6">
    <location>
        <position position="1"/>
    </location>
</feature>
<dbReference type="STRING" id="34475.A0A4Y9XPV3"/>
<dbReference type="EMBL" id="SEKV01001105">
    <property type="protein sequence ID" value="TFY51782.1"/>
    <property type="molecule type" value="Genomic_DNA"/>
</dbReference>
<sequence>SQDSSQYWSLINYLFDRAPGFLPRIDGRRSLDRPSSIATDGANAAGMSYLRVPLGASDFSASTYTFDDTSGDTSLSNFNINAAPSYLYSTIADIRTVNSGIKIHVCPWSPPGWMKDGGSIAGGKFYTSFTSTYANYLLKALQGFQSKGIPVWGISLQNEPQNSNPTYPSALIDAYWEGQLGTQLRALMNNNGFSSTLIIGYEHNWDDAGAYPVTLMEDAGSAFDGVSFHCYAGNVGDQKTFYNAYPNKNVYFTECSGTIGSDWWSDIKWYLNNMSASRRLSPLNRY</sequence>
<reference evidence="6 7" key="1">
    <citation type="submission" date="2019-01" db="EMBL/GenBank/DDBJ databases">
        <title>Genome sequencing of the rare red list fungi Fomitopsis rosea.</title>
        <authorList>
            <person name="Buettner E."/>
            <person name="Kellner H."/>
        </authorList>
    </citation>
    <scope>NUCLEOTIDE SEQUENCE [LARGE SCALE GENOMIC DNA]</scope>
    <source>
        <strain evidence="6 7">DSM 105464</strain>
    </source>
</reference>
<evidence type="ECO:0000256" key="3">
    <source>
        <dbReference type="ARBA" id="ARBA00022801"/>
    </source>
</evidence>
<dbReference type="GO" id="GO:0006680">
    <property type="term" value="P:glucosylceramide catabolic process"/>
    <property type="evidence" value="ECO:0007669"/>
    <property type="project" value="TreeGrafter"/>
</dbReference>
<name>A0A4Y9XPV3_9APHY</name>
<proteinExistence type="inferred from homology"/>
<protein>
    <recommendedName>
        <fullName evidence="5">Glycosyl hydrolase family 30 TIM-barrel domain-containing protein</fullName>
    </recommendedName>
</protein>
<gene>
    <name evidence="6" type="ORF">EVJ58_g10384</name>
</gene>
<dbReference type="InterPro" id="IPR017853">
    <property type="entry name" value="GH"/>
</dbReference>
<dbReference type="PANTHER" id="PTHR11069">
    <property type="entry name" value="GLUCOSYLCERAMIDASE"/>
    <property type="match status" value="1"/>
</dbReference>
<accession>A0A4Y9XPV3</accession>
<evidence type="ECO:0000259" key="5">
    <source>
        <dbReference type="Pfam" id="PF02055"/>
    </source>
</evidence>
<dbReference type="GO" id="GO:0004348">
    <property type="term" value="F:glucosylceramidase activity"/>
    <property type="evidence" value="ECO:0007669"/>
    <property type="project" value="InterPro"/>
</dbReference>
<comment type="caution">
    <text evidence="6">The sequence shown here is derived from an EMBL/GenBank/DDBJ whole genome shotgun (WGS) entry which is preliminary data.</text>
</comment>
<dbReference type="InterPro" id="IPR001139">
    <property type="entry name" value="Glyco_hydro_30"/>
</dbReference>